<dbReference type="RefSeq" id="WP_163249878.1">
    <property type="nucleotide sequence ID" value="NZ_JAAIUV010000001.1"/>
</dbReference>
<name>A0A6B3TKA8_9BACI</name>
<keyword evidence="2" id="KW-1185">Reference proteome</keyword>
<dbReference type="EMBL" id="JAAIUV010000001">
    <property type="protein sequence ID" value="NEX77364.1"/>
    <property type="molecule type" value="Genomic_DNA"/>
</dbReference>
<accession>A0A6B3TKA8</accession>
<evidence type="ECO:0000313" key="1">
    <source>
        <dbReference type="EMBL" id="NEX77364.1"/>
    </source>
</evidence>
<sequence length="57" mass="6828">MNPLEKKQLLKEQFKKRIQARRNQKVKTISFKELGITFEPETIEWYKSVENGGVKFD</sequence>
<gene>
    <name evidence="1" type="ORF">G4Z05_00405</name>
</gene>
<comment type="caution">
    <text evidence="1">The sequence shown here is derived from an EMBL/GenBank/DDBJ whole genome shotgun (WGS) entry which is preliminary data.</text>
</comment>
<evidence type="ECO:0000313" key="2">
    <source>
        <dbReference type="Proteomes" id="UP000481621"/>
    </source>
</evidence>
<dbReference type="AlphaFoldDB" id="A0A6B3TKA8"/>
<protein>
    <submittedName>
        <fullName evidence="1">Uncharacterized protein</fullName>
    </submittedName>
</protein>
<organism evidence="1 2">
    <name type="scientific">Neobacillus thermocopriae</name>
    <dbReference type="NCBI Taxonomy" id="1215031"/>
    <lineage>
        <taxon>Bacteria</taxon>
        <taxon>Bacillati</taxon>
        <taxon>Bacillota</taxon>
        <taxon>Bacilli</taxon>
        <taxon>Bacillales</taxon>
        <taxon>Bacillaceae</taxon>
        <taxon>Neobacillus</taxon>
    </lineage>
</organism>
<proteinExistence type="predicted"/>
<reference evidence="1" key="1">
    <citation type="submission" date="2020-02" db="EMBL/GenBank/DDBJ databases">
        <title>Bacillus sedimentmangrovi sp. nov., isolated from sediment of the mangrove ecosystem.</title>
        <authorList>
            <person name="Liu G."/>
        </authorList>
    </citation>
    <scope>NUCLEOTIDE SEQUENCE [LARGE SCALE GENOMIC DNA]</scope>
    <source>
        <strain evidence="1">SgZ-7</strain>
    </source>
</reference>
<dbReference type="Proteomes" id="UP000481621">
    <property type="component" value="Unassembled WGS sequence"/>
</dbReference>